<organism evidence="3 4">
    <name type="scientific">Leucothrix pacifica</name>
    <dbReference type="NCBI Taxonomy" id="1247513"/>
    <lineage>
        <taxon>Bacteria</taxon>
        <taxon>Pseudomonadati</taxon>
        <taxon>Pseudomonadota</taxon>
        <taxon>Gammaproteobacteria</taxon>
        <taxon>Thiotrichales</taxon>
        <taxon>Thiotrichaceae</taxon>
        <taxon>Leucothrix</taxon>
    </lineage>
</organism>
<dbReference type="Pfam" id="PF12849">
    <property type="entry name" value="PBP_like_2"/>
    <property type="match status" value="1"/>
</dbReference>
<evidence type="ECO:0000256" key="1">
    <source>
        <dbReference type="SAM" id="SignalP"/>
    </source>
</evidence>
<evidence type="ECO:0000259" key="2">
    <source>
        <dbReference type="Pfam" id="PF12849"/>
    </source>
</evidence>
<evidence type="ECO:0000313" key="3">
    <source>
        <dbReference type="EMBL" id="PWQ95068.1"/>
    </source>
</evidence>
<dbReference type="Proteomes" id="UP000245539">
    <property type="component" value="Unassembled WGS sequence"/>
</dbReference>
<name>A0A317C967_9GAMM</name>
<gene>
    <name evidence="3" type="ORF">DKW60_15635</name>
</gene>
<reference evidence="3 4" key="1">
    <citation type="submission" date="2018-05" db="EMBL/GenBank/DDBJ databases">
        <title>Leucothrix arctica sp. nov., isolated from Arctic seawater.</title>
        <authorList>
            <person name="Choi A."/>
            <person name="Baek K."/>
        </authorList>
    </citation>
    <scope>NUCLEOTIDE SEQUENCE [LARGE SCALE GENOMIC DNA]</scope>
    <source>
        <strain evidence="3 4">JCM 18388</strain>
    </source>
</reference>
<feature type="chain" id="PRO_5016388233" evidence="1">
    <location>
        <begin position="21"/>
        <end position="273"/>
    </location>
</feature>
<feature type="signal peptide" evidence="1">
    <location>
        <begin position="1"/>
        <end position="20"/>
    </location>
</feature>
<dbReference type="SUPFAM" id="SSF53850">
    <property type="entry name" value="Periplasmic binding protein-like II"/>
    <property type="match status" value="1"/>
</dbReference>
<dbReference type="RefSeq" id="WP_109838599.1">
    <property type="nucleotide sequence ID" value="NZ_QGKM01000050.1"/>
</dbReference>
<accession>A0A317C967</accession>
<dbReference type="InterPro" id="IPR024370">
    <property type="entry name" value="PBP_domain"/>
</dbReference>
<protein>
    <submittedName>
        <fullName evidence="3">Tungsten ABC transporter substrate-binding protein</fullName>
    </submittedName>
</protein>
<comment type="caution">
    <text evidence="3">The sequence shown here is derived from an EMBL/GenBank/DDBJ whole genome shotgun (WGS) entry which is preliminary data.</text>
</comment>
<dbReference type="Gene3D" id="3.40.190.10">
    <property type="entry name" value="Periplasmic binding protein-like II"/>
    <property type="match status" value="2"/>
</dbReference>
<dbReference type="OrthoDB" id="186379at2"/>
<proteinExistence type="predicted"/>
<keyword evidence="1" id="KW-0732">Signal</keyword>
<sequence length="273" mass="29417">MKKLLSAILLSTSLIMTAQADTPSPAKPLLKLATTTSTDNSGLLKAILPTFQEATGYEVQVVAVGTGKALKMGRDGDVDVVLVHARTAEEKFVEGGYGEKRYGVMYNDFVLVGPTADPASVKDTKTAVDALKNIASKEAIFVSRGDDSGTHKKEKSLWAGTEIKPDGQWYREAGQGMGKVLQIAGELEGYTMTDRGTWLAYESKSPLQIVLEGDETLFNPYGIIAVSQERYADINKDGAQALIDWMVSEDGQKMIGDFKINGKQLFVPSAGAE</sequence>
<evidence type="ECO:0000313" key="4">
    <source>
        <dbReference type="Proteomes" id="UP000245539"/>
    </source>
</evidence>
<keyword evidence="4" id="KW-1185">Reference proteome</keyword>
<dbReference type="AlphaFoldDB" id="A0A317C967"/>
<dbReference type="PANTHER" id="PTHR37945">
    <property type="entry name" value="EXTRACELLULAR TUNGSTATE BINDING PROTEIN"/>
    <property type="match status" value="1"/>
</dbReference>
<dbReference type="PANTHER" id="PTHR37945:SF1">
    <property type="entry name" value="EXTRACELLULAR TUNGSTATE BINDING PROTEIN"/>
    <property type="match status" value="1"/>
</dbReference>
<dbReference type="InterPro" id="IPR052738">
    <property type="entry name" value="ABC-Tungstate_binding"/>
</dbReference>
<dbReference type="EMBL" id="QGKM01000050">
    <property type="protein sequence ID" value="PWQ95068.1"/>
    <property type="molecule type" value="Genomic_DNA"/>
</dbReference>
<feature type="domain" description="PBP" evidence="2">
    <location>
        <begin position="30"/>
        <end position="249"/>
    </location>
</feature>